<evidence type="ECO:0000256" key="5">
    <source>
        <dbReference type="ARBA" id="ARBA00023242"/>
    </source>
</evidence>
<dbReference type="InterPro" id="IPR044800">
    <property type="entry name" value="LEC2-like"/>
</dbReference>
<evidence type="ECO:0000256" key="1">
    <source>
        <dbReference type="ARBA" id="ARBA00004123"/>
    </source>
</evidence>
<feature type="compositionally biased region" description="Basic residues" evidence="6">
    <location>
        <begin position="447"/>
        <end position="465"/>
    </location>
</feature>
<dbReference type="Gene3D" id="2.40.330.10">
    <property type="entry name" value="DNA-binding pseudobarrel domain"/>
    <property type="match status" value="1"/>
</dbReference>
<dbReference type="PROSITE" id="PS50863">
    <property type="entry name" value="B3"/>
    <property type="match status" value="1"/>
</dbReference>
<feature type="region of interest" description="Disordered" evidence="6">
    <location>
        <begin position="446"/>
        <end position="499"/>
    </location>
</feature>
<protein>
    <recommendedName>
        <fullName evidence="7">TF-B3 domain-containing protein</fullName>
    </recommendedName>
</protein>
<dbReference type="SUPFAM" id="SSF101936">
    <property type="entry name" value="DNA-binding pseudobarrel domain"/>
    <property type="match status" value="1"/>
</dbReference>
<dbReference type="PANTHER" id="PTHR31140">
    <property type="entry name" value="B3 DOMAIN-CONTAINING TRANSCRIPTION FACTOR ABI3"/>
    <property type="match status" value="1"/>
</dbReference>
<dbReference type="AlphaFoldDB" id="A0A835R709"/>
<comment type="caution">
    <text evidence="8">The sequence shown here is derived from an EMBL/GenBank/DDBJ whole genome shotgun (WGS) entry which is preliminary data.</text>
</comment>
<dbReference type="EMBL" id="JADCNM010000004">
    <property type="protein sequence ID" value="KAG0486695.1"/>
    <property type="molecule type" value="Genomic_DNA"/>
</dbReference>
<feature type="compositionally biased region" description="Low complexity" evidence="6">
    <location>
        <begin position="512"/>
        <end position="529"/>
    </location>
</feature>
<gene>
    <name evidence="8" type="ORF">HPP92_008790</name>
</gene>
<feature type="region of interest" description="Disordered" evidence="6">
    <location>
        <begin position="678"/>
        <end position="724"/>
    </location>
</feature>
<comment type="subcellular location">
    <subcellularLocation>
        <location evidence="1">Nucleus</location>
    </subcellularLocation>
</comment>
<dbReference type="SMART" id="SM01019">
    <property type="entry name" value="B3"/>
    <property type="match status" value="1"/>
</dbReference>
<evidence type="ECO:0000256" key="6">
    <source>
        <dbReference type="SAM" id="MobiDB-lite"/>
    </source>
</evidence>
<feature type="compositionally biased region" description="Low complexity" evidence="6">
    <location>
        <begin position="467"/>
        <end position="477"/>
    </location>
</feature>
<dbReference type="InterPro" id="IPR003340">
    <property type="entry name" value="B3_DNA-bd"/>
</dbReference>
<feature type="domain" description="TF-B3" evidence="7">
    <location>
        <begin position="571"/>
        <end position="673"/>
    </location>
</feature>
<evidence type="ECO:0000259" key="7">
    <source>
        <dbReference type="PROSITE" id="PS50863"/>
    </source>
</evidence>
<dbReference type="GO" id="GO:0005634">
    <property type="term" value="C:nucleus"/>
    <property type="evidence" value="ECO:0007669"/>
    <property type="project" value="UniProtKB-SubCell"/>
</dbReference>
<evidence type="ECO:0000256" key="4">
    <source>
        <dbReference type="ARBA" id="ARBA00023163"/>
    </source>
</evidence>
<name>A0A835R709_VANPL</name>
<feature type="region of interest" description="Disordered" evidence="6">
    <location>
        <begin position="512"/>
        <end position="558"/>
    </location>
</feature>
<feature type="region of interest" description="Disordered" evidence="6">
    <location>
        <begin position="24"/>
        <end position="47"/>
    </location>
</feature>
<keyword evidence="2" id="KW-0805">Transcription regulation</keyword>
<evidence type="ECO:0000313" key="9">
    <source>
        <dbReference type="Proteomes" id="UP000639772"/>
    </source>
</evidence>
<evidence type="ECO:0000313" key="8">
    <source>
        <dbReference type="EMBL" id="KAG0486695.1"/>
    </source>
</evidence>
<sequence>MSSDEVEPHASVKQEVEASSCDFKGEVFSAEQTSSPSPETPPPPGLAVGVITEMEVDDLVFCDDGFPSLPDFPCLSSPSTTASPMSAASKKHKDPCLGSASSFVSSSSSSSVSSSSSSPWSILNVATASDVMQVAPACDVDSVVPNADVDEALPRCCDEFDILREMELWDPSEMSDTWDNSSSLVPVDNDGSAAQLQPGVDLLGGGEDAECPSEDLAKVFLDWLKNNKDSISPEDLRSITLKRSTIDCAARRLGGGKQGRVQLLKLILSWVQNHHLHKRRRRNRGMRDRTAEADLSGQFSYPLPLHANPTLTSETAVNPNADYSYEPPLPPPCNSWVPFPAEPTSCPTMISGYGSEAAPYHFYNGQSFSPLGTPEFPGEVLAVWPQGLSTAAGVPYHAFGMGPTSPHLPSLPASQYPTGFVAHYPGGQNVYDPRIALAGIASATKEARKKRMARQRRFSSLHHLRGQQTQQQHSSSTGDPLEHSSIALNEGGSGSSALSHVNNPRNWAFWSSLPSSSSQQDSSLPQKLLTPPPALPTPPLAQMPQKNQEKHASAVDRNQGWKTEKNLRFLLQKVLKQSDVGSLGRIVLPKKEAEIHLPELDARDGISIEMEDIGTSRVWNMRYRFWPNNKSRMYLLENTGEFVRSNGLQEGDFIVIYSDVKYGKYMIRGVKVRQPVDGKAVGRSTGKAHQKKDDGSQNCNAMAGGLGDDAAEGNGNPFGKQGTI</sequence>
<dbReference type="Proteomes" id="UP000639772">
    <property type="component" value="Unassembled WGS sequence"/>
</dbReference>
<organism evidence="8 9">
    <name type="scientific">Vanilla planifolia</name>
    <name type="common">Vanilla</name>
    <dbReference type="NCBI Taxonomy" id="51239"/>
    <lineage>
        <taxon>Eukaryota</taxon>
        <taxon>Viridiplantae</taxon>
        <taxon>Streptophyta</taxon>
        <taxon>Embryophyta</taxon>
        <taxon>Tracheophyta</taxon>
        <taxon>Spermatophyta</taxon>
        <taxon>Magnoliopsida</taxon>
        <taxon>Liliopsida</taxon>
        <taxon>Asparagales</taxon>
        <taxon>Orchidaceae</taxon>
        <taxon>Vanilloideae</taxon>
        <taxon>Vanilleae</taxon>
        <taxon>Vanilla</taxon>
    </lineage>
</organism>
<evidence type="ECO:0000256" key="3">
    <source>
        <dbReference type="ARBA" id="ARBA00023125"/>
    </source>
</evidence>
<dbReference type="FunFam" id="2.40.330.10:FF:000003">
    <property type="entry name" value="B3 domain-containing transcription factor FUS3"/>
    <property type="match status" value="1"/>
</dbReference>
<proteinExistence type="predicted"/>
<keyword evidence="5" id="KW-0539">Nucleus</keyword>
<dbReference type="OrthoDB" id="757982at2759"/>
<reference evidence="8 9" key="1">
    <citation type="journal article" date="2020" name="Nat. Food">
        <title>A phased Vanilla planifolia genome enables genetic improvement of flavour and production.</title>
        <authorList>
            <person name="Hasing T."/>
            <person name="Tang H."/>
            <person name="Brym M."/>
            <person name="Khazi F."/>
            <person name="Huang T."/>
            <person name="Chambers A.H."/>
        </authorList>
    </citation>
    <scope>NUCLEOTIDE SEQUENCE [LARGE SCALE GENOMIC DNA]</scope>
    <source>
        <tissue evidence="8">Leaf</tissue>
    </source>
</reference>
<accession>A0A835R709</accession>
<dbReference type="CDD" id="cd10015">
    <property type="entry name" value="BfiI_C_EcoRII_N_B3"/>
    <property type="match status" value="1"/>
</dbReference>
<keyword evidence="4" id="KW-0804">Transcription</keyword>
<dbReference type="PANTHER" id="PTHR31140:SF81">
    <property type="entry name" value="B3 DOMAIN-CONTAINING TRANSCRIPTION FACTOR ABI3"/>
    <property type="match status" value="1"/>
</dbReference>
<dbReference type="GO" id="GO:0003677">
    <property type="term" value="F:DNA binding"/>
    <property type="evidence" value="ECO:0007669"/>
    <property type="project" value="UniProtKB-KW"/>
</dbReference>
<keyword evidence="3" id="KW-0238">DNA-binding</keyword>
<dbReference type="InterPro" id="IPR015300">
    <property type="entry name" value="DNA-bd_pseudobarrel_sf"/>
</dbReference>
<dbReference type="Pfam" id="PF02362">
    <property type="entry name" value="B3"/>
    <property type="match status" value="1"/>
</dbReference>
<dbReference type="GO" id="GO:0003700">
    <property type="term" value="F:DNA-binding transcription factor activity"/>
    <property type="evidence" value="ECO:0007669"/>
    <property type="project" value="InterPro"/>
</dbReference>
<evidence type="ECO:0000256" key="2">
    <source>
        <dbReference type="ARBA" id="ARBA00023015"/>
    </source>
</evidence>
<feature type="compositionally biased region" description="Pro residues" evidence="6">
    <location>
        <begin position="530"/>
        <end position="541"/>
    </location>
</feature>